<protein>
    <submittedName>
        <fullName evidence="1">Signal peptidase</fullName>
    </submittedName>
</protein>
<proteinExistence type="predicted"/>
<evidence type="ECO:0000313" key="1">
    <source>
        <dbReference type="EMBL" id="ABA55053.1"/>
    </source>
</evidence>
<dbReference type="AlphaFoldDB" id="Q3I7A1"/>
<name>Q3I7A1_9METZ</name>
<accession>Q3I7A1</accession>
<organism evidence="1">
    <name type="scientific">Trichoplax sp. BZ46</name>
    <dbReference type="NCBI Taxonomy" id="332044"/>
    <lineage>
        <taxon>Eukaryota</taxon>
        <taxon>Metazoa</taxon>
        <taxon>Placozoa</taxon>
        <taxon>Uniplacotomia</taxon>
        <taxon>Trichoplacea</taxon>
        <taxon>Trichoplacidae</taxon>
        <taxon>Trichoplax</taxon>
    </lineage>
</organism>
<feature type="non-terminal residue" evidence="1">
    <location>
        <position position="57"/>
    </location>
</feature>
<dbReference type="EMBL" id="AH015306">
    <property type="protein sequence ID" value="ABA55053.1"/>
    <property type="molecule type" value="Genomic_DNA"/>
</dbReference>
<sequence length="57" mass="6617">MSRSQVDSSRTIKTNKWNQIRVKTSIDDAIRAVVIDRIGLKESYKFLDVRLYICITA</sequence>
<reference evidence="1" key="1">
    <citation type="journal article" date="2005" name="Proc. Natl. Acad. Sci. U.S.A.">
        <title>Molecular signatures for sex in the Placozoa.</title>
        <authorList>
            <person name="Signorovitch A.Y."/>
            <person name="Dellaporta S.L."/>
            <person name="Buss L.W."/>
        </authorList>
    </citation>
    <scope>NUCLEOTIDE SEQUENCE</scope>
    <source>
        <strain evidence="1">BZ46</strain>
    </source>
</reference>